<dbReference type="Proteomes" id="UP000247515">
    <property type="component" value="Unassembled WGS sequence"/>
</dbReference>
<comment type="caution">
    <text evidence="1">The sequence shown here is derived from an EMBL/GenBank/DDBJ whole genome shotgun (WGS) entry which is preliminary data.</text>
</comment>
<accession>A0ABX5MQA8</accession>
<dbReference type="EMBL" id="QJJV01000007">
    <property type="protein sequence ID" value="PXX16941.1"/>
    <property type="molecule type" value="Genomic_DNA"/>
</dbReference>
<reference evidence="1 2" key="1">
    <citation type="submission" date="2018-05" db="EMBL/GenBank/DDBJ databases">
        <title>Genomic Encyclopedia of Type Strains, Phase IV (KMG-V): Genome sequencing to study the core and pangenomes of soil and plant-associated prokaryotes.</title>
        <authorList>
            <person name="Whitman W."/>
        </authorList>
    </citation>
    <scope>NUCLEOTIDE SEQUENCE [LARGE SCALE GENOMIC DNA]</scope>
    <source>
        <strain evidence="1 2">SIr-6563</strain>
    </source>
</reference>
<sequence length="55" mass="6236">MRESTVFSMACSIELEVRWQSPPGDDSVDRSRFALSALVVLVVRLHDKASWSIEK</sequence>
<organism evidence="1 2">
    <name type="scientific">Paraburkholderia tropica</name>
    <dbReference type="NCBI Taxonomy" id="92647"/>
    <lineage>
        <taxon>Bacteria</taxon>
        <taxon>Pseudomonadati</taxon>
        <taxon>Pseudomonadota</taxon>
        <taxon>Betaproteobacteria</taxon>
        <taxon>Burkholderiales</taxon>
        <taxon>Burkholderiaceae</taxon>
        <taxon>Paraburkholderia</taxon>
    </lineage>
</organism>
<evidence type="ECO:0000313" key="2">
    <source>
        <dbReference type="Proteomes" id="UP000247515"/>
    </source>
</evidence>
<protein>
    <submittedName>
        <fullName evidence="1">Uncharacterized protein</fullName>
    </submittedName>
</protein>
<name>A0ABX5MQA8_9BURK</name>
<gene>
    <name evidence="1" type="ORF">C7400_107150</name>
</gene>
<evidence type="ECO:0000313" key="1">
    <source>
        <dbReference type="EMBL" id="PXX16941.1"/>
    </source>
</evidence>
<proteinExistence type="predicted"/>
<keyword evidence="2" id="KW-1185">Reference proteome</keyword>